<dbReference type="AlphaFoldDB" id="D4H305"/>
<sequence precursor="true">MMKSFLNKRILVAGAGAIGSFYGGFLSKAGYNVELLARGEHLTAMGDSGKLAITSYKYGDHEIDVKAVSEATGQYDILLICVKSGDTAVTCGQLRNNLKQDGCVVSFQNGVENPQTIAGFFGSHRTLAASLFIGLSIDPPGKVNHTSSGGCTFGGWTDESKKYENMLKNIFDNSGIESNISNSIKHTVWSKLVWNVGYNPLSALLDSTCGPMINSEITRPLIENMVREVVAAAAIHGVTITEEEWQEKIAYRETLKNYKTSMLQDIEKHRNPEIDGILGPVIRTLENNGQKAPYCETVYRALQFKFGSHFIHCPKLTVDMIVRKGDSILLIERKNEPYGWALPGGFVDYGETVENAAVRELAEETGIYAENIEMLGVFSDPLRDKRGHTVSVVFQTQSDQNAKAGDDAKKAVFYKLNELPDNIVFDHLKIINSHLSKF</sequence>
<comment type="catalytic activity">
    <reaction evidence="9">
        <text>(R)-pantoate + NADP(+) = 2-dehydropantoate + NADPH + H(+)</text>
        <dbReference type="Rhea" id="RHEA:16233"/>
        <dbReference type="ChEBI" id="CHEBI:11561"/>
        <dbReference type="ChEBI" id="CHEBI:15378"/>
        <dbReference type="ChEBI" id="CHEBI:15980"/>
        <dbReference type="ChEBI" id="CHEBI:57783"/>
        <dbReference type="ChEBI" id="CHEBI:58349"/>
        <dbReference type="EC" id="1.1.1.169"/>
    </reaction>
</comment>
<dbReference type="SUPFAM" id="SSF51735">
    <property type="entry name" value="NAD(P)-binding Rossmann-fold domains"/>
    <property type="match status" value="1"/>
</dbReference>
<dbReference type="InterPro" id="IPR036291">
    <property type="entry name" value="NAD(P)-bd_dom_sf"/>
</dbReference>
<dbReference type="GO" id="GO:0015940">
    <property type="term" value="P:pantothenate biosynthetic process"/>
    <property type="evidence" value="ECO:0007669"/>
    <property type="project" value="InterPro"/>
</dbReference>
<dbReference type="KEGG" id="dap:Dacet_2266"/>
<evidence type="ECO:0000313" key="12">
    <source>
        <dbReference type="Proteomes" id="UP000002012"/>
    </source>
</evidence>
<feature type="domain" description="Nudix hydrolase" evidence="10">
    <location>
        <begin position="313"/>
        <end position="438"/>
    </location>
</feature>
<protein>
    <recommendedName>
        <fullName evidence="4">2-dehydropantoate 2-reductase</fullName>
        <ecNumber evidence="3">1.1.1.169</ecNumber>
    </recommendedName>
    <alternativeName>
        <fullName evidence="8">Ketopantoate reductase</fullName>
    </alternativeName>
</protein>
<dbReference type="RefSeq" id="WP_013011530.1">
    <property type="nucleotide sequence ID" value="NC_013943.1"/>
</dbReference>
<dbReference type="InterPro" id="IPR015797">
    <property type="entry name" value="NUDIX_hydrolase-like_dom_sf"/>
</dbReference>
<keyword evidence="12" id="KW-1185">Reference proteome</keyword>
<dbReference type="PANTHER" id="PTHR21708:SF26">
    <property type="entry name" value="2-DEHYDROPANTOATE 2-REDUCTASE"/>
    <property type="match status" value="1"/>
</dbReference>
<proteinExistence type="inferred from homology"/>
<dbReference type="InterPro" id="IPR003710">
    <property type="entry name" value="ApbA"/>
</dbReference>
<name>D4H305_DENA2</name>
<gene>
    <name evidence="11" type="ordered locus">Dacet_2266</name>
</gene>
<dbReference type="PROSITE" id="PS00893">
    <property type="entry name" value="NUDIX_BOX"/>
    <property type="match status" value="1"/>
</dbReference>
<evidence type="ECO:0000256" key="9">
    <source>
        <dbReference type="ARBA" id="ARBA00048793"/>
    </source>
</evidence>
<evidence type="ECO:0000256" key="5">
    <source>
        <dbReference type="ARBA" id="ARBA00022801"/>
    </source>
</evidence>
<dbReference type="InterPro" id="IPR051402">
    <property type="entry name" value="KPR-Related"/>
</dbReference>
<evidence type="ECO:0000256" key="4">
    <source>
        <dbReference type="ARBA" id="ARBA00019465"/>
    </source>
</evidence>
<dbReference type="eggNOG" id="COG1893">
    <property type="taxonomic scope" value="Bacteria"/>
</dbReference>
<dbReference type="InterPro" id="IPR013752">
    <property type="entry name" value="KPA_reductase"/>
</dbReference>
<dbReference type="CDD" id="cd18873">
    <property type="entry name" value="NUDIX_NadM_like"/>
    <property type="match status" value="1"/>
</dbReference>
<dbReference type="NCBIfam" id="TIGR00745">
    <property type="entry name" value="apbA_panE"/>
    <property type="match status" value="1"/>
</dbReference>
<dbReference type="GO" id="GO:0016787">
    <property type="term" value="F:hydrolase activity"/>
    <property type="evidence" value="ECO:0007669"/>
    <property type="project" value="UniProtKB-KW"/>
</dbReference>
<dbReference type="EC" id="1.1.1.169" evidence="3"/>
<dbReference type="GO" id="GO:0008677">
    <property type="term" value="F:2-dehydropantoate 2-reductase activity"/>
    <property type="evidence" value="ECO:0007669"/>
    <property type="project" value="UniProtKB-EC"/>
</dbReference>
<dbReference type="EMBL" id="CP001968">
    <property type="protein sequence ID" value="ADD69028.1"/>
    <property type="molecule type" value="Genomic_DNA"/>
</dbReference>
<dbReference type="SUPFAM" id="SSF55811">
    <property type="entry name" value="Nudix"/>
    <property type="match status" value="1"/>
</dbReference>
<dbReference type="HOGENOM" id="CLU_031468_6_0_0"/>
<dbReference type="InterPro" id="IPR000086">
    <property type="entry name" value="NUDIX_hydrolase_dom"/>
</dbReference>
<dbReference type="Pfam" id="PF08546">
    <property type="entry name" value="ApbA_C"/>
    <property type="match status" value="1"/>
</dbReference>
<dbReference type="GO" id="GO:0005737">
    <property type="term" value="C:cytoplasm"/>
    <property type="evidence" value="ECO:0007669"/>
    <property type="project" value="TreeGrafter"/>
</dbReference>
<dbReference type="FunCoup" id="D4H305">
    <property type="interactions" value="284"/>
</dbReference>
<dbReference type="Proteomes" id="UP000002012">
    <property type="component" value="Chromosome"/>
</dbReference>
<keyword evidence="5" id="KW-0378">Hydrolase</keyword>
<evidence type="ECO:0000256" key="1">
    <source>
        <dbReference type="ARBA" id="ARBA00004994"/>
    </source>
</evidence>
<dbReference type="PANTHER" id="PTHR21708">
    <property type="entry name" value="PROBABLE 2-DEHYDROPANTOATE 2-REDUCTASE"/>
    <property type="match status" value="1"/>
</dbReference>
<evidence type="ECO:0000256" key="7">
    <source>
        <dbReference type="ARBA" id="ARBA00023002"/>
    </source>
</evidence>
<dbReference type="InterPro" id="IPR020476">
    <property type="entry name" value="Nudix_hydrolase"/>
</dbReference>
<dbReference type="Pfam" id="PF00293">
    <property type="entry name" value="NUDIX"/>
    <property type="match status" value="1"/>
</dbReference>
<dbReference type="InterPro" id="IPR013328">
    <property type="entry name" value="6PGD_dom2"/>
</dbReference>
<dbReference type="eggNOG" id="COG1051">
    <property type="taxonomic scope" value="Bacteria"/>
</dbReference>
<dbReference type="Gene3D" id="1.10.1040.10">
    <property type="entry name" value="N-(1-d-carboxylethyl)-l-norvaline Dehydrogenase, domain 2"/>
    <property type="match status" value="1"/>
</dbReference>
<keyword evidence="7" id="KW-0560">Oxidoreductase</keyword>
<comment type="pathway">
    <text evidence="1">Cofactor biosynthesis; (R)-pantothenate biosynthesis; (R)-pantoate from 3-methyl-2-oxobutanoate: step 2/2.</text>
</comment>
<dbReference type="Gene3D" id="3.40.50.720">
    <property type="entry name" value="NAD(P)-binding Rossmann-like Domain"/>
    <property type="match status" value="1"/>
</dbReference>
<dbReference type="PRINTS" id="PR00502">
    <property type="entry name" value="NUDIXFAMILY"/>
</dbReference>
<evidence type="ECO:0000256" key="8">
    <source>
        <dbReference type="ARBA" id="ARBA00032024"/>
    </source>
</evidence>
<dbReference type="Gene3D" id="3.90.79.10">
    <property type="entry name" value="Nucleoside Triphosphate Pyrophosphohydrolase"/>
    <property type="match status" value="1"/>
</dbReference>
<evidence type="ECO:0000259" key="10">
    <source>
        <dbReference type="PROSITE" id="PS51462"/>
    </source>
</evidence>
<reference evidence="11 12" key="1">
    <citation type="journal article" date="2010" name="Stand. Genomic Sci.">
        <title>Complete genome sequence of Denitrovibrio acetiphilus type strain (N2460).</title>
        <authorList>
            <person name="Kiss H."/>
            <person name="Lang E."/>
            <person name="Lapidus A."/>
            <person name="Copeland A."/>
            <person name="Nolan M."/>
            <person name="Glavina Del Rio T."/>
            <person name="Chen F."/>
            <person name="Lucas S."/>
            <person name="Tice H."/>
            <person name="Cheng J.F."/>
            <person name="Han C."/>
            <person name="Goodwin L."/>
            <person name="Pitluck S."/>
            <person name="Liolios K."/>
            <person name="Pati A."/>
            <person name="Ivanova N."/>
            <person name="Mavromatis K."/>
            <person name="Chen A."/>
            <person name="Palaniappan K."/>
            <person name="Land M."/>
            <person name="Hauser L."/>
            <person name="Chang Y.J."/>
            <person name="Jeffries C.D."/>
            <person name="Detter J.C."/>
            <person name="Brettin T."/>
            <person name="Spring S."/>
            <person name="Rohde M."/>
            <person name="Goker M."/>
            <person name="Woyke T."/>
            <person name="Bristow J."/>
            <person name="Eisen J.A."/>
            <person name="Markowitz V."/>
            <person name="Hugenholtz P."/>
            <person name="Kyrpides N.C."/>
            <person name="Klenk H.P."/>
        </authorList>
    </citation>
    <scope>NUCLEOTIDE SEQUENCE [LARGE SCALE GENOMIC DNA]</scope>
    <source>
        <strain evidence="12">DSM 12809 / NBRC 114555 / N2460</strain>
    </source>
</reference>
<evidence type="ECO:0000256" key="3">
    <source>
        <dbReference type="ARBA" id="ARBA00013014"/>
    </source>
</evidence>
<dbReference type="STRING" id="522772.Dacet_2266"/>
<comment type="similarity">
    <text evidence="2">Belongs to the ketopantoate reductase family.</text>
</comment>
<dbReference type="SUPFAM" id="SSF48179">
    <property type="entry name" value="6-phosphogluconate dehydrogenase C-terminal domain-like"/>
    <property type="match status" value="1"/>
</dbReference>
<dbReference type="InterPro" id="IPR008927">
    <property type="entry name" value="6-PGluconate_DH-like_C_sf"/>
</dbReference>
<accession>D4H305</accession>
<dbReference type="InterPro" id="IPR020084">
    <property type="entry name" value="NUDIX_hydrolase_CS"/>
</dbReference>
<keyword evidence="6" id="KW-0521">NADP</keyword>
<dbReference type="InterPro" id="IPR013332">
    <property type="entry name" value="KPR_N"/>
</dbReference>
<dbReference type="PaxDb" id="522772-Dacet_2266"/>
<evidence type="ECO:0000256" key="2">
    <source>
        <dbReference type="ARBA" id="ARBA00007870"/>
    </source>
</evidence>
<dbReference type="Pfam" id="PF02558">
    <property type="entry name" value="ApbA"/>
    <property type="match status" value="1"/>
</dbReference>
<dbReference type="InParanoid" id="D4H305"/>
<evidence type="ECO:0000256" key="6">
    <source>
        <dbReference type="ARBA" id="ARBA00022857"/>
    </source>
</evidence>
<dbReference type="PROSITE" id="PS51462">
    <property type="entry name" value="NUDIX"/>
    <property type="match status" value="1"/>
</dbReference>
<dbReference type="FunFam" id="1.10.1040.10:FF:000017">
    <property type="entry name" value="2-dehydropantoate 2-reductase"/>
    <property type="match status" value="1"/>
</dbReference>
<organism evidence="11 12">
    <name type="scientific">Denitrovibrio acetiphilus (strain DSM 12809 / NBRC 114555 / N2460)</name>
    <dbReference type="NCBI Taxonomy" id="522772"/>
    <lineage>
        <taxon>Bacteria</taxon>
        <taxon>Pseudomonadati</taxon>
        <taxon>Deferribacterota</taxon>
        <taxon>Deferribacteres</taxon>
        <taxon>Deferribacterales</taxon>
        <taxon>Geovibrionaceae</taxon>
        <taxon>Denitrovibrio</taxon>
    </lineage>
</organism>
<evidence type="ECO:0000313" key="11">
    <source>
        <dbReference type="EMBL" id="ADD69028.1"/>
    </source>
</evidence>